<dbReference type="AlphaFoldDB" id="A0A6J4NF13"/>
<feature type="binding site" evidence="3">
    <location>
        <position position="177"/>
    </location>
    <ligand>
        <name>Zn(2+)</name>
        <dbReference type="ChEBI" id="CHEBI:29105"/>
    </ligand>
</feature>
<dbReference type="InterPro" id="IPR051804">
    <property type="entry name" value="Carb_Metab_Reg_Kinase/Isom"/>
</dbReference>
<feature type="domain" description="Phosphomannose isomerase type I catalytic" evidence="4">
    <location>
        <begin position="8"/>
        <end position="111"/>
    </location>
</feature>
<keyword evidence="2 3" id="KW-0862">Zinc</keyword>
<organism evidence="5">
    <name type="scientific">uncultured Rubrobacteraceae bacterium</name>
    <dbReference type="NCBI Taxonomy" id="349277"/>
    <lineage>
        <taxon>Bacteria</taxon>
        <taxon>Bacillati</taxon>
        <taxon>Actinomycetota</taxon>
        <taxon>Rubrobacteria</taxon>
        <taxon>Rubrobacterales</taxon>
        <taxon>Rubrobacteraceae</taxon>
        <taxon>environmental samples</taxon>
    </lineage>
</organism>
<dbReference type="GO" id="GO:0008270">
    <property type="term" value="F:zinc ion binding"/>
    <property type="evidence" value="ECO:0007669"/>
    <property type="project" value="InterPro"/>
</dbReference>
<keyword evidence="5" id="KW-0413">Isomerase</keyword>
<dbReference type="EC" id="5.3.1.8" evidence="5"/>
<dbReference type="Gene3D" id="2.60.120.10">
    <property type="entry name" value="Jelly Rolls"/>
    <property type="match status" value="2"/>
</dbReference>
<proteinExistence type="predicted"/>
<dbReference type="EMBL" id="CADCUV010000007">
    <property type="protein sequence ID" value="CAA9383402.1"/>
    <property type="molecule type" value="Genomic_DNA"/>
</dbReference>
<dbReference type="InterPro" id="IPR014710">
    <property type="entry name" value="RmlC-like_jellyroll"/>
</dbReference>
<dbReference type="PIRSF" id="PIRSF036894">
    <property type="entry name" value="PMI_Firm_short"/>
    <property type="match status" value="1"/>
</dbReference>
<evidence type="ECO:0000313" key="5">
    <source>
        <dbReference type="EMBL" id="CAA9383402.1"/>
    </source>
</evidence>
<accession>A0A6J4NF13</accession>
<dbReference type="GO" id="GO:0004476">
    <property type="term" value="F:mannose-6-phosphate isomerase activity"/>
    <property type="evidence" value="ECO:0007669"/>
    <property type="project" value="UniProtKB-EC"/>
</dbReference>
<evidence type="ECO:0000256" key="1">
    <source>
        <dbReference type="ARBA" id="ARBA00022723"/>
    </source>
</evidence>
<sequence>MQAYPIKLTFHVREYAFGERLIPERLGKEGVPDGVVAETWEVSDYRDAPAEVTNGAYAGRTLHDLVEEFPDGLVGEGWRGPHFPILLKFLDASHMLPVHLHPDDETARRKHGEPHGKSEAWHILWAEPDASILAGIEEGFSRDDLFDAFKRRDYDAVMPRYPIRAGDTVYVPGGILHTFGPGTLIAEIQQTSDLGQFVMPEDLYGNPLNEEEWNANIEATLDELKTDFMPRPNPGLVLEDGTNRRVLCCAGPHFALERWRLGGPHAAPTRPDRCLTLSNVGEGSVQLRYGGGVEALGRAESCVLPAAIGEVDVVPDGEADLVVCYVPDVGRDVVGPLREAGHSDEEIRGLGQVDL</sequence>
<name>A0A6J4NF13_9ACTN</name>
<evidence type="ECO:0000256" key="2">
    <source>
        <dbReference type="ARBA" id="ARBA00022833"/>
    </source>
</evidence>
<dbReference type="InterPro" id="IPR014628">
    <property type="entry name" value="Man6P_isomerase_Firm_short"/>
</dbReference>
<dbReference type="InterPro" id="IPR011051">
    <property type="entry name" value="RmlC_Cupin_sf"/>
</dbReference>
<feature type="binding site" evidence="3">
    <location>
        <position position="119"/>
    </location>
    <ligand>
        <name>Zn(2+)</name>
        <dbReference type="ChEBI" id="CHEBI:29105"/>
    </ligand>
</feature>
<dbReference type="GO" id="GO:0005975">
    <property type="term" value="P:carbohydrate metabolic process"/>
    <property type="evidence" value="ECO:0007669"/>
    <property type="project" value="InterPro"/>
</dbReference>
<evidence type="ECO:0000259" key="4">
    <source>
        <dbReference type="Pfam" id="PF20511"/>
    </source>
</evidence>
<dbReference type="SUPFAM" id="SSF51182">
    <property type="entry name" value="RmlC-like cupins"/>
    <property type="match status" value="1"/>
</dbReference>
<gene>
    <name evidence="5" type="ORF">AVDCRST_MAG22-104</name>
</gene>
<dbReference type="PANTHER" id="PTHR42742">
    <property type="entry name" value="TRANSCRIPTIONAL REPRESSOR MPRA"/>
    <property type="match status" value="1"/>
</dbReference>
<protein>
    <submittedName>
        <fullName evidence="5">Mannose-6-phosphate isomerase</fullName>
        <ecNumber evidence="5">5.3.1.8</ecNumber>
    </submittedName>
</protein>
<comment type="cofactor">
    <cofactor evidence="3">
        <name>Zn(2+)</name>
        <dbReference type="ChEBI" id="CHEBI:29105"/>
    </cofactor>
    <text evidence="3">Binds 1 zinc ion per subunit.</text>
</comment>
<dbReference type="Pfam" id="PF20511">
    <property type="entry name" value="PMI_typeI_cat"/>
    <property type="match status" value="1"/>
</dbReference>
<evidence type="ECO:0000256" key="3">
    <source>
        <dbReference type="PIRSR" id="PIRSR036894-1"/>
    </source>
</evidence>
<dbReference type="PANTHER" id="PTHR42742:SF3">
    <property type="entry name" value="FRUCTOKINASE"/>
    <property type="match status" value="1"/>
</dbReference>
<dbReference type="InterPro" id="IPR046457">
    <property type="entry name" value="PMI_typeI_cat"/>
</dbReference>
<dbReference type="CDD" id="cd07010">
    <property type="entry name" value="cupin_PMI_type_I_N_bac"/>
    <property type="match status" value="1"/>
</dbReference>
<keyword evidence="1 3" id="KW-0479">Metal-binding</keyword>
<reference evidence="5" key="1">
    <citation type="submission" date="2020-02" db="EMBL/GenBank/DDBJ databases">
        <authorList>
            <person name="Meier V. D."/>
        </authorList>
    </citation>
    <scope>NUCLEOTIDE SEQUENCE</scope>
    <source>
        <strain evidence="5">AVDCRST_MAG22</strain>
    </source>
</reference>
<feature type="binding site" evidence="3">
    <location>
        <position position="101"/>
    </location>
    <ligand>
        <name>Zn(2+)</name>
        <dbReference type="ChEBI" id="CHEBI:29105"/>
    </ligand>
</feature>